<dbReference type="Proteomes" id="UP000266841">
    <property type="component" value="Unassembled WGS sequence"/>
</dbReference>
<dbReference type="EMBL" id="AGNL01048398">
    <property type="protein sequence ID" value="EJK45600.1"/>
    <property type="molecule type" value="Genomic_DNA"/>
</dbReference>
<dbReference type="PROSITE" id="PS51006">
    <property type="entry name" value="PABS_2"/>
    <property type="match status" value="1"/>
</dbReference>
<dbReference type="GO" id="GO:0004766">
    <property type="term" value="F:spermidine synthase activity"/>
    <property type="evidence" value="ECO:0007669"/>
    <property type="project" value="TreeGrafter"/>
</dbReference>
<dbReference type="InterPro" id="IPR030373">
    <property type="entry name" value="PABS_CS"/>
</dbReference>
<protein>
    <recommendedName>
        <fullName evidence="5">PABS domain-containing protein</fullName>
    </recommendedName>
</protein>
<dbReference type="GO" id="GO:0008295">
    <property type="term" value="P:spermidine biosynthetic process"/>
    <property type="evidence" value="ECO:0007669"/>
    <property type="project" value="TreeGrafter"/>
</dbReference>
<dbReference type="InterPro" id="IPR029063">
    <property type="entry name" value="SAM-dependent_MTases_sf"/>
</dbReference>
<dbReference type="InterPro" id="IPR037163">
    <property type="entry name" value="Spermidine_synt_N_sf"/>
</dbReference>
<organism evidence="6 7">
    <name type="scientific">Thalassiosira oceanica</name>
    <name type="common">Marine diatom</name>
    <dbReference type="NCBI Taxonomy" id="159749"/>
    <lineage>
        <taxon>Eukaryota</taxon>
        <taxon>Sar</taxon>
        <taxon>Stramenopiles</taxon>
        <taxon>Ochrophyta</taxon>
        <taxon>Bacillariophyta</taxon>
        <taxon>Coscinodiscophyceae</taxon>
        <taxon>Thalassiosirophycidae</taxon>
        <taxon>Thalassiosirales</taxon>
        <taxon>Thalassiosiraceae</taxon>
        <taxon>Thalassiosira</taxon>
    </lineage>
</organism>
<feature type="domain" description="PABS" evidence="5">
    <location>
        <begin position="165"/>
        <end position="424"/>
    </location>
</feature>
<evidence type="ECO:0000256" key="1">
    <source>
        <dbReference type="ARBA" id="ARBA00007867"/>
    </source>
</evidence>
<accession>K0R180</accession>
<dbReference type="Gene3D" id="2.30.140.10">
    <property type="entry name" value="Spermidine synthase, tetramerisation domain"/>
    <property type="match status" value="1"/>
</dbReference>
<evidence type="ECO:0000256" key="2">
    <source>
        <dbReference type="ARBA" id="ARBA00022679"/>
    </source>
</evidence>
<comment type="similarity">
    <text evidence="1">Belongs to the spermidine/spermine synthase family.</text>
</comment>
<comment type="caution">
    <text evidence="6">The sequence shown here is derived from an EMBL/GenBank/DDBJ whole genome shotgun (WGS) entry which is preliminary data.</text>
</comment>
<evidence type="ECO:0000256" key="4">
    <source>
        <dbReference type="SAM" id="SignalP"/>
    </source>
</evidence>
<dbReference type="PANTHER" id="PTHR11558">
    <property type="entry name" value="SPERMIDINE/SPERMINE SYNTHASE"/>
    <property type="match status" value="1"/>
</dbReference>
<keyword evidence="2 3" id="KW-0808">Transferase</keyword>
<sequence>MCRLALAPTGGPFLPLWLLRLLRETRARASAGRAAAADAVAVSLESSGTRSSWIPLVPGPSCPNLGPWNKDRAKLQDARIDPRQRNEEPPQPFEQCADLERLGATPNLTLSARTPLPISNSKNEPRTRLILVVLASLASCAVASASPSSEDDSTGDDGNVKGVDWTTISEEEDEIGFIQGVVVDLPPVASLESKYQKVEVYSSNHFGRVFVLDDCLQLTERDAPHYNEMFAHVPAFEYLSRFPEEERLKVLVIGGGDGYVVSELLKHPTVEAIDHIELDEGVIEVAKKHLPWKDAWESPKVNLVVGDGAEFVERQSSDSSHDGYNIIIQDASDPFWIGDDGEEVLLPSHVLYTEAHLTRIHELLRKREGVFIMQAETYNIPSNLKAIKRWREVLQSIGFDEPRYGSISIATYPTGQIGFLVAHAKDNTCDAATCKSDERDGDMKWGVNWPRVESQFKQHVWKTSYYHPSLHKSSFDLPFWVEKSIYEK</sequence>
<proteinExistence type="inferred from homology"/>
<keyword evidence="4" id="KW-0732">Signal</keyword>
<dbReference type="GO" id="GO:0005829">
    <property type="term" value="C:cytosol"/>
    <property type="evidence" value="ECO:0007669"/>
    <property type="project" value="TreeGrafter"/>
</dbReference>
<dbReference type="AlphaFoldDB" id="K0R180"/>
<dbReference type="SUPFAM" id="SSF53335">
    <property type="entry name" value="S-adenosyl-L-methionine-dependent methyltransferases"/>
    <property type="match status" value="1"/>
</dbReference>
<feature type="active site" description="Proton acceptor" evidence="3">
    <location>
        <position position="330"/>
    </location>
</feature>
<evidence type="ECO:0000256" key="3">
    <source>
        <dbReference type="PROSITE-ProRule" id="PRU00354"/>
    </source>
</evidence>
<dbReference type="eggNOG" id="KOG1562">
    <property type="taxonomic scope" value="Eukaryota"/>
</dbReference>
<dbReference type="Gene3D" id="3.40.50.150">
    <property type="entry name" value="Vaccinia Virus protein VP39"/>
    <property type="match status" value="1"/>
</dbReference>
<dbReference type="PROSITE" id="PS01330">
    <property type="entry name" value="PABS_1"/>
    <property type="match status" value="1"/>
</dbReference>
<keyword evidence="7" id="KW-1185">Reference proteome</keyword>
<dbReference type="OrthoDB" id="38125at2759"/>
<dbReference type="InterPro" id="IPR001045">
    <property type="entry name" value="Spermi_synthase"/>
</dbReference>
<dbReference type="HAMAP" id="MF_00198">
    <property type="entry name" value="Spermidine_synth"/>
    <property type="match status" value="1"/>
</dbReference>
<evidence type="ECO:0000313" key="6">
    <source>
        <dbReference type="EMBL" id="EJK45600.1"/>
    </source>
</evidence>
<reference evidence="6 7" key="1">
    <citation type="journal article" date="2012" name="Genome Biol.">
        <title>Genome and low-iron response of an oceanic diatom adapted to chronic iron limitation.</title>
        <authorList>
            <person name="Lommer M."/>
            <person name="Specht M."/>
            <person name="Roy A.S."/>
            <person name="Kraemer L."/>
            <person name="Andreson R."/>
            <person name="Gutowska M.A."/>
            <person name="Wolf J."/>
            <person name="Bergner S.V."/>
            <person name="Schilhabel M.B."/>
            <person name="Klostermeier U.C."/>
            <person name="Beiko R.G."/>
            <person name="Rosenstiel P."/>
            <person name="Hippler M."/>
            <person name="Laroche J."/>
        </authorList>
    </citation>
    <scope>NUCLEOTIDE SEQUENCE [LARGE SCALE GENOMIC DNA]</scope>
    <source>
        <strain evidence="6 7">CCMP1005</strain>
    </source>
</reference>
<dbReference type="Pfam" id="PF01564">
    <property type="entry name" value="Spermine_synth"/>
    <property type="match status" value="1"/>
</dbReference>
<gene>
    <name evidence="6" type="ORF">THAOC_35779</name>
</gene>
<evidence type="ECO:0000313" key="7">
    <source>
        <dbReference type="Proteomes" id="UP000266841"/>
    </source>
</evidence>
<dbReference type="Pfam" id="PF17284">
    <property type="entry name" value="Spermine_synt_N"/>
    <property type="match status" value="1"/>
</dbReference>
<evidence type="ECO:0000259" key="5">
    <source>
        <dbReference type="PROSITE" id="PS51006"/>
    </source>
</evidence>
<feature type="chain" id="PRO_5003835919" description="PABS domain-containing protein" evidence="4">
    <location>
        <begin position="28"/>
        <end position="488"/>
    </location>
</feature>
<feature type="signal peptide" evidence="4">
    <location>
        <begin position="1"/>
        <end position="27"/>
    </location>
</feature>
<dbReference type="InterPro" id="IPR035246">
    <property type="entry name" value="Spermidine_synt_N"/>
</dbReference>
<dbReference type="InterPro" id="IPR030374">
    <property type="entry name" value="PABS"/>
</dbReference>
<dbReference type="CDD" id="cd02440">
    <property type="entry name" value="AdoMet_MTases"/>
    <property type="match status" value="1"/>
</dbReference>
<name>K0R180_THAOC</name>
<dbReference type="PANTHER" id="PTHR11558:SF11">
    <property type="entry name" value="SPERMIDINE SYNTHASE"/>
    <property type="match status" value="1"/>
</dbReference>
<keyword evidence="3" id="KW-0620">Polyamine biosynthesis</keyword>